<dbReference type="SMART" id="SM00283">
    <property type="entry name" value="MA"/>
    <property type="match status" value="1"/>
</dbReference>
<keyword evidence="2" id="KW-1003">Cell membrane</keyword>
<dbReference type="PANTHER" id="PTHR43531">
    <property type="entry name" value="PROTEIN ICFG"/>
    <property type="match status" value="1"/>
</dbReference>
<evidence type="ECO:0000256" key="2">
    <source>
        <dbReference type="ARBA" id="ARBA00022475"/>
    </source>
</evidence>
<name>A0A7X2IU66_9BURK</name>
<dbReference type="InterPro" id="IPR003660">
    <property type="entry name" value="HAMP_dom"/>
</dbReference>
<feature type="domain" description="HAMP" evidence="13">
    <location>
        <begin position="305"/>
        <end position="359"/>
    </location>
</feature>
<keyword evidence="15" id="KW-1185">Reference proteome</keyword>
<feature type="region of interest" description="Disordered" evidence="10">
    <location>
        <begin position="630"/>
        <end position="668"/>
    </location>
</feature>
<protein>
    <submittedName>
        <fullName evidence="14">HAMP domain-containing protein</fullName>
    </submittedName>
</protein>
<dbReference type="CDD" id="cd11386">
    <property type="entry name" value="MCP_signal"/>
    <property type="match status" value="1"/>
</dbReference>
<dbReference type="GO" id="GO:0006935">
    <property type="term" value="P:chemotaxis"/>
    <property type="evidence" value="ECO:0007669"/>
    <property type="project" value="InterPro"/>
</dbReference>
<organism evidence="14 15">
    <name type="scientific">Pseudoduganella rivuli</name>
    <dbReference type="NCBI Taxonomy" id="2666085"/>
    <lineage>
        <taxon>Bacteria</taxon>
        <taxon>Pseudomonadati</taxon>
        <taxon>Pseudomonadota</taxon>
        <taxon>Betaproteobacteria</taxon>
        <taxon>Burkholderiales</taxon>
        <taxon>Oxalobacteraceae</taxon>
        <taxon>Telluria group</taxon>
        <taxon>Pseudoduganella</taxon>
    </lineage>
</organism>
<dbReference type="SMART" id="SM00304">
    <property type="entry name" value="HAMP"/>
    <property type="match status" value="1"/>
</dbReference>
<dbReference type="Pfam" id="PF00672">
    <property type="entry name" value="HAMP"/>
    <property type="match status" value="1"/>
</dbReference>
<keyword evidence="4 11" id="KW-0812">Transmembrane</keyword>
<gene>
    <name evidence="14" type="ORF">GJ700_31250</name>
</gene>
<evidence type="ECO:0000256" key="9">
    <source>
        <dbReference type="SAM" id="Coils"/>
    </source>
</evidence>
<dbReference type="AlphaFoldDB" id="A0A7X2IU66"/>
<dbReference type="PRINTS" id="PR00260">
    <property type="entry name" value="CHEMTRNSDUCR"/>
</dbReference>
<dbReference type="PROSITE" id="PS50111">
    <property type="entry name" value="CHEMOTAXIS_TRANSDUC_2"/>
    <property type="match status" value="1"/>
</dbReference>
<dbReference type="Proteomes" id="UP000446768">
    <property type="component" value="Unassembled WGS sequence"/>
</dbReference>
<evidence type="ECO:0000256" key="8">
    <source>
        <dbReference type="PROSITE-ProRule" id="PRU00284"/>
    </source>
</evidence>
<dbReference type="Gene3D" id="1.10.287.950">
    <property type="entry name" value="Methyl-accepting chemotaxis protein"/>
    <property type="match status" value="1"/>
</dbReference>
<dbReference type="FunFam" id="1.10.287.950:FF:000001">
    <property type="entry name" value="Methyl-accepting chemotaxis sensory transducer"/>
    <property type="match status" value="1"/>
</dbReference>
<evidence type="ECO:0000256" key="3">
    <source>
        <dbReference type="ARBA" id="ARBA00022481"/>
    </source>
</evidence>
<keyword evidence="8" id="KW-0807">Transducer</keyword>
<dbReference type="InterPro" id="IPR051310">
    <property type="entry name" value="MCP_chemotaxis"/>
</dbReference>
<dbReference type="CDD" id="cd06225">
    <property type="entry name" value="HAMP"/>
    <property type="match status" value="1"/>
</dbReference>
<dbReference type="SUPFAM" id="SSF58104">
    <property type="entry name" value="Methyl-accepting chemotaxis protein (MCP) signaling domain"/>
    <property type="match status" value="1"/>
</dbReference>
<feature type="transmembrane region" description="Helical" evidence="11">
    <location>
        <begin position="282"/>
        <end position="303"/>
    </location>
</feature>
<keyword evidence="3" id="KW-0488">Methylation</keyword>
<feature type="domain" description="Methyl-accepting transducer" evidence="12">
    <location>
        <begin position="364"/>
        <end position="593"/>
    </location>
</feature>
<sequence length="668" mass="69631">MLSMAACLVFTLLVACGLSTWVTAGGIADRVVQQELPAVVGEIRNDLLREIAQPLASAQDIAGNDYVLAWEKADLPDTGLEAWQQYAGSMKARLKANKIFWVSGATGKYFTETGLSRTLDRSAPEAGWFNDFLKEGKPYTLRIDRDVTDGSYKLFINVRFDGGGGKQGIAGLALSVDALAERINSYKIGPSGYVYLARPDGTLLAHRQKDLVDGKHGLTDLPGFTRETSASLLKGGKYSSTTYKGANGTQIVAASFVPELDLYVVAEVPESEAVGALIRRSALAAVAAGIAGVAIGLLVVYAVSRAIAAPVARAAAMLGEIADGNGDLTRRMKVESNDEIGALAAAFNRFAASLNQTIGKIRIGADTIAHASSEIASGNMDLSARTESQAGSLEETASTMEELTATVRQNADNARQANQLVTAASDYATQGGNVVGEVVQTMAAIQDSSGKIVDIISVIDGIAFQTNILALNAAVEAARAGEQGRGFAVVASEVRTLAQRSAAAAKEIKELINDSVAKVDAGGRLVDSAGETMQHIVTSVRRVADIMGEISEASREQSEGIGQINDAITQMDDATQQNAALVEQAAAAAQSLQDQAASLAEAVAAFKLDMTQVDAQPAAQLKAPRAVTALPRPAAKPAAKAPAAAPGTAKPAKAARAAGAPEDEWEEF</sequence>
<feature type="coiled-coil region" evidence="9">
    <location>
        <begin position="564"/>
        <end position="602"/>
    </location>
</feature>
<dbReference type="InterPro" id="IPR004090">
    <property type="entry name" value="Chemotax_Me-accpt_rcpt"/>
</dbReference>
<evidence type="ECO:0000256" key="6">
    <source>
        <dbReference type="ARBA" id="ARBA00023136"/>
    </source>
</evidence>
<dbReference type="Pfam" id="PF02743">
    <property type="entry name" value="dCache_1"/>
    <property type="match status" value="1"/>
</dbReference>
<reference evidence="14 15" key="1">
    <citation type="submission" date="2019-11" db="EMBL/GenBank/DDBJ databases">
        <title>Novel species isolated from a subtropical stream in China.</title>
        <authorList>
            <person name="Lu H."/>
        </authorList>
    </citation>
    <scope>NUCLEOTIDE SEQUENCE [LARGE SCALE GENOMIC DNA]</scope>
    <source>
        <strain evidence="14 15">FT92W</strain>
    </source>
</reference>
<evidence type="ECO:0000256" key="11">
    <source>
        <dbReference type="SAM" id="Phobius"/>
    </source>
</evidence>
<comment type="subcellular location">
    <subcellularLocation>
        <location evidence="1">Cell membrane</location>
        <topology evidence="1">Multi-pass membrane protein</topology>
    </subcellularLocation>
</comment>
<feature type="compositionally biased region" description="Low complexity" evidence="10">
    <location>
        <begin position="630"/>
        <end position="660"/>
    </location>
</feature>
<evidence type="ECO:0000259" key="12">
    <source>
        <dbReference type="PROSITE" id="PS50111"/>
    </source>
</evidence>
<dbReference type="GO" id="GO:0007165">
    <property type="term" value="P:signal transduction"/>
    <property type="evidence" value="ECO:0007669"/>
    <property type="project" value="UniProtKB-KW"/>
</dbReference>
<dbReference type="InterPro" id="IPR004089">
    <property type="entry name" value="MCPsignal_dom"/>
</dbReference>
<dbReference type="PROSITE" id="PS50885">
    <property type="entry name" value="HAMP"/>
    <property type="match status" value="1"/>
</dbReference>
<keyword evidence="5 11" id="KW-1133">Transmembrane helix</keyword>
<evidence type="ECO:0000256" key="1">
    <source>
        <dbReference type="ARBA" id="ARBA00004651"/>
    </source>
</evidence>
<dbReference type="RefSeq" id="WP_154381486.1">
    <property type="nucleotide sequence ID" value="NZ_WKJJ01000028.1"/>
</dbReference>
<dbReference type="GO" id="GO:0004888">
    <property type="term" value="F:transmembrane signaling receptor activity"/>
    <property type="evidence" value="ECO:0007669"/>
    <property type="project" value="InterPro"/>
</dbReference>
<evidence type="ECO:0000313" key="15">
    <source>
        <dbReference type="Proteomes" id="UP000446768"/>
    </source>
</evidence>
<evidence type="ECO:0000259" key="13">
    <source>
        <dbReference type="PROSITE" id="PS50885"/>
    </source>
</evidence>
<dbReference type="CDD" id="cd12912">
    <property type="entry name" value="PDC2_MCP_like"/>
    <property type="match status" value="1"/>
</dbReference>
<dbReference type="Pfam" id="PF00015">
    <property type="entry name" value="MCPsignal"/>
    <property type="match status" value="1"/>
</dbReference>
<evidence type="ECO:0000256" key="5">
    <source>
        <dbReference type="ARBA" id="ARBA00022989"/>
    </source>
</evidence>
<accession>A0A7X2IU66</accession>
<dbReference type="GO" id="GO:0005886">
    <property type="term" value="C:plasma membrane"/>
    <property type="evidence" value="ECO:0007669"/>
    <property type="project" value="UniProtKB-SubCell"/>
</dbReference>
<evidence type="ECO:0000256" key="4">
    <source>
        <dbReference type="ARBA" id="ARBA00022692"/>
    </source>
</evidence>
<keyword evidence="6 11" id="KW-0472">Membrane</keyword>
<comment type="caution">
    <text evidence="14">The sequence shown here is derived from an EMBL/GenBank/DDBJ whole genome shotgun (WGS) entry which is preliminary data.</text>
</comment>
<evidence type="ECO:0000256" key="7">
    <source>
        <dbReference type="ARBA" id="ARBA00029447"/>
    </source>
</evidence>
<dbReference type="PANTHER" id="PTHR43531:SF14">
    <property type="entry name" value="METHYL-ACCEPTING CHEMOTAXIS PROTEIN I-RELATED"/>
    <property type="match status" value="1"/>
</dbReference>
<evidence type="ECO:0000256" key="10">
    <source>
        <dbReference type="SAM" id="MobiDB-lite"/>
    </source>
</evidence>
<dbReference type="InterPro" id="IPR033479">
    <property type="entry name" value="dCache_1"/>
</dbReference>
<proteinExistence type="inferred from homology"/>
<dbReference type="Gene3D" id="3.30.450.20">
    <property type="entry name" value="PAS domain"/>
    <property type="match status" value="1"/>
</dbReference>
<dbReference type="EMBL" id="WKJJ01000028">
    <property type="protein sequence ID" value="MRV76195.1"/>
    <property type="molecule type" value="Genomic_DNA"/>
</dbReference>
<keyword evidence="9" id="KW-0175">Coiled coil</keyword>
<comment type="similarity">
    <text evidence="7">Belongs to the methyl-accepting chemotaxis (MCP) protein family.</text>
</comment>
<evidence type="ECO:0000313" key="14">
    <source>
        <dbReference type="EMBL" id="MRV76195.1"/>
    </source>
</evidence>